<gene>
    <name evidence="3" type="ORF">ABIC55_003353</name>
</gene>
<dbReference type="GO" id="GO:0004106">
    <property type="term" value="F:chorismate mutase activity"/>
    <property type="evidence" value="ECO:0007669"/>
    <property type="project" value="UniProtKB-EC"/>
</dbReference>
<dbReference type="NCBIfam" id="TIGR01796">
    <property type="entry name" value="CM_mono_aroH"/>
    <property type="match status" value="1"/>
</dbReference>
<dbReference type="Gene3D" id="3.30.1330.40">
    <property type="entry name" value="RutC-like"/>
    <property type="match status" value="1"/>
</dbReference>
<evidence type="ECO:0000256" key="2">
    <source>
        <dbReference type="PROSITE-ProRule" id="PRU00514"/>
    </source>
</evidence>
<dbReference type="PANTHER" id="PTHR21164:SF0">
    <property type="entry name" value="CHORISMATE MUTASE AROH"/>
    <property type="match status" value="1"/>
</dbReference>
<protein>
    <recommendedName>
        <fullName evidence="1 2">chorismate mutase</fullName>
        <ecNumber evidence="1 2">5.4.99.5</ecNumber>
    </recommendedName>
</protein>
<dbReference type="Proteomes" id="UP001549104">
    <property type="component" value="Unassembled WGS sequence"/>
</dbReference>
<comment type="caution">
    <text evidence="3">The sequence shown here is derived from an EMBL/GenBank/DDBJ whole genome shotgun (WGS) entry which is preliminary data.</text>
</comment>
<evidence type="ECO:0000256" key="1">
    <source>
        <dbReference type="NCBIfam" id="TIGR01796"/>
    </source>
</evidence>
<accession>A0ABV2KAZ3</accession>
<dbReference type="EC" id="5.4.99.5" evidence="1 2"/>
<dbReference type="InterPro" id="IPR035959">
    <property type="entry name" value="RutC-like_sf"/>
</dbReference>
<dbReference type="PROSITE" id="PS51167">
    <property type="entry name" value="CHORISMATE_MUT_1"/>
    <property type="match status" value="1"/>
</dbReference>
<organism evidence="3 4">
    <name type="scientific">Sporosarcina psychrophila</name>
    <name type="common">Bacillus psychrophilus</name>
    <dbReference type="NCBI Taxonomy" id="1476"/>
    <lineage>
        <taxon>Bacteria</taxon>
        <taxon>Bacillati</taxon>
        <taxon>Bacillota</taxon>
        <taxon>Bacilli</taxon>
        <taxon>Bacillales</taxon>
        <taxon>Caryophanaceae</taxon>
        <taxon>Sporosarcina</taxon>
    </lineage>
</organism>
<dbReference type="InterPro" id="IPR008243">
    <property type="entry name" value="Chorismate_mutase_AroH"/>
</dbReference>
<reference evidence="3 4" key="1">
    <citation type="submission" date="2024-06" db="EMBL/GenBank/DDBJ databases">
        <title>Sorghum-associated microbial communities from plants grown in Nebraska, USA.</title>
        <authorList>
            <person name="Schachtman D."/>
        </authorList>
    </citation>
    <scope>NUCLEOTIDE SEQUENCE [LARGE SCALE GENOMIC DNA]</scope>
    <source>
        <strain evidence="3 4">1288</strain>
    </source>
</reference>
<comment type="catalytic activity">
    <reaction evidence="2">
        <text>chorismate = prephenate</text>
        <dbReference type="Rhea" id="RHEA:13897"/>
        <dbReference type="ChEBI" id="CHEBI:29748"/>
        <dbReference type="ChEBI" id="CHEBI:29934"/>
        <dbReference type="EC" id="5.4.99.5"/>
    </reaction>
</comment>
<keyword evidence="2" id="KW-0028">Amino-acid biosynthesis</keyword>
<dbReference type="PANTHER" id="PTHR21164">
    <property type="entry name" value="CHORISMATE MUTASE"/>
    <property type="match status" value="1"/>
</dbReference>
<dbReference type="Pfam" id="PF07736">
    <property type="entry name" value="CM_1"/>
    <property type="match status" value="1"/>
</dbReference>
<name>A0ABV2KAZ3_SPOPS</name>
<dbReference type="SUPFAM" id="SSF55298">
    <property type="entry name" value="YjgF-like"/>
    <property type="match status" value="1"/>
</dbReference>
<dbReference type="CDD" id="cd02185">
    <property type="entry name" value="AroH"/>
    <property type="match status" value="1"/>
</dbReference>
<dbReference type="EMBL" id="JBEPME010000005">
    <property type="protein sequence ID" value="MET3658236.1"/>
    <property type="molecule type" value="Genomic_DNA"/>
</dbReference>
<proteinExistence type="predicted"/>
<sequence>MMVRGLRGATTVENDEEQAVLEATQALVEEMAKENSVLPGDIISVLISTTTDIKSTFPAKAVRSIDGWIYVPVMCTHEMDVPGAMPLCIRALMHVNTDIPQRYVKHIYQKNAVKLRPDLQK</sequence>
<evidence type="ECO:0000313" key="3">
    <source>
        <dbReference type="EMBL" id="MET3658236.1"/>
    </source>
</evidence>
<dbReference type="PIRSF" id="PIRSF005965">
    <property type="entry name" value="Chor_mut_AroH"/>
    <property type="match status" value="1"/>
</dbReference>
<keyword evidence="2" id="KW-0057">Aromatic amino acid biosynthesis</keyword>
<evidence type="ECO:0000313" key="4">
    <source>
        <dbReference type="Proteomes" id="UP001549104"/>
    </source>
</evidence>
<keyword evidence="4" id="KW-1185">Reference proteome</keyword>
<keyword evidence="2 3" id="KW-0413">Isomerase</keyword>